<keyword evidence="1" id="KW-0812">Transmembrane</keyword>
<keyword evidence="1" id="KW-0472">Membrane</keyword>
<proteinExistence type="predicted"/>
<evidence type="ECO:0000313" key="2">
    <source>
        <dbReference type="EMBL" id="WDH80558.1"/>
    </source>
</evidence>
<protein>
    <submittedName>
        <fullName evidence="2">Multidrug resistance efflux transporter family protein</fullName>
    </submittedName>
</protein>
<feature type="transmembrane region" description="Helical" evidence="1">
    <location>
        <begin position="289"/>
        <end position="309"/>
    </location>
</feature>
<organism evidence="2 3">
    <name type="scientific">Paenibacillus urinalis</name>
    <dbReference type="NCBI Taxonomy" id="521520"/>
    <lineage>
        <taxon>Bacteria</taxon>
        <taxon>Bacillati</taxon>
        <taxon>Bacillota</taxon>
        <taxon>Bacilli</taxon>
        <taxon>Bacillales</taxon>
        <taxon>Paenibacillaceae</taxon>
        <taxon>Paenibacillus</taxon>
    </lineage>
</organism>
<dbReference type="AlphaFoldDB" id="A0AAX3MU34"/>
<feature type="transmembrane region" description="Helical" evidence="1">
    <location>
        <begin position="259"/>
        <end position="283"/>
    </location>
</feature>
<feature type="transmembrane region" description="Helical" evidence="1">
    <location>
        <begin position="158"/>
        <end position="177"/>
    </location>
</feature>
<dbReference type="Proteomes" id="UP001220962">
    <property type="component" value="Chromosome"/>
</dbReference>
<sequence length="313" mass="35105">MKPIFFGIASAFFFAFAFVLNASMELSGGNWAWSASLRFLFMLPILLCIVFIQKKWLPLWAEMRRQPRAWLLWSTVGFGLFYAPICFSTAYSHGWLIAGTWQVTIISGILLTPFFSEKVSSEKGLVNIRYRIPIQSLFMSLFILLGIILMQIDQAKTISFHHLLLGTIPVLIASFAYPLGNRKMMELCEGRIDTIQRVLGMTIASLPVWLILSLYALSSTGLPSLEQSLQSLLVALFSGVIATILFFKATEMVRKNMRTLAAVEATQSMELLFALIGEILFLSLPLPSLLSWCGIIIVMLGMILHSFAANRMK</sequence>
<feature type="transmembrane region" description="Helical" evidence="1">
    <location>
        <begin position="198"/>
        <end position="217"/>
    </location>
</feature>
<name>A0AAX3MU34_9BACL</name>
<accession>A0AAX3MU34</accession>
<keyword evidence="1" id="KW-1133">Transmembrane helix</keyword>
<dbReference type="InterPro" id="IPR032713">
    <property type="entry name" value="EmrE"/>
</dbReference>
<dbReference type="RefSeq" id="WP_047911852.1">
    <property type="nucleotide sequence ID" value="NZ_CP118101.1"/>
</dbReference>
<dbReference type="EMBL" id="CP118101">
    <property type="protein sequence ID" value="WDH80558.1"/>
    <property type="molecule type" value="Genomic_DNA"/>
</dbReference>
<dbReference type="Pfam" id="PF13536">
    <property type="entry name" value="EmrE"/>
    <property type="match status" value="1"/>
</dbReference>
<feature type="transmembrane region" description="Helical" evidence="1">
    <location>
        <begin position="96"/>
        <end position="115"/>
    </location>
</feature>
<feature type="transmembrane region" description="Helical" evidence="1">
    <location>
        <begin position="229"/>
        <end position="247"/>
    </location>
</feature>
<feature type="transmembrane region" description="Helical" evidence="1">
    <location>
        <begin position="136"/>
        <end position="152"/>
    </location>
</feature>
<evidence type="ECO:0000313" key="3">
    <source>
        <dbReference type="Proteomes" id="UP001220962"/>
    </source>
</evidence>
<reference evidence="2" key="1">
    <citation type="submission" date="2023-02" db="EMBL/GenBank/DDBJ databases">
        <title>Pathogen: clinical or host-associated sample.</title>
        <authorList>
            <person name="Hergert J."/>
            <person name="Casey R."/>
            <person name="Wagner J."/>
            <person name="Young E.L."/>
            <person name="Oakeson K.F."/>
        </authorList>
    </citation>
    <scope>NUCLEOTIDE SEQUENCE</scope>
    <source>
        <strain evidence="2">2022CK-00830</strain>
    </source>
</reference>
<feature type="transmembrane region" description="Helical" evidence="1">
    <location>
        <begin position="31"/>
        <end position="50"/>
    </location>
</feature>
<feature type="transmembrane region" description="Helical" evidence="1">
    <location>
        <begin position="70"/>
        <end position="90"/>
    </location>
</feature>
<gene>
    <name evidence="2" type="ORF">PUW23_13395</name>
</gene>
<evidence type="ECO:0000256" key="1">
    <source>
        <dbReference type="SAM" id="Phobius"/>
    </source>
</evidence>